<dbReference type="SUPFAM" id="SSF46785">
    <property type="entry name" value="Winged helix' DNA-binding domain"/>
    <property type="match status" value="1"/>
</dbReference>
<dbReference type="GO" id="GO:0005829">
    <property type="term" value="C:cytosol"/>
    <property type="evidence" value="ECO:0007669"/>
    <property type="project" value="TreeGrafter"/>
</dbReference>
<evidence type="ECO:0000256" key="1">
    <source>
        <dbReference type="ARBA" id="ARBA00023015"/>
    </source>
</evidence>
<dbReference type="SMART" id="SM00419">
    <property type="entry name" value="HTH_CRP"/>
    <property type="match status" value="1"/>
</dbReference>
<dbReference type="PROSITE" id="PS00042">
    <property type="entry name" value="HTH_CRP_1"/>
    <property type="match status" value="1"/>
</dbReference>
<dbReference type="InterPro" id="IPR018335">
    <property type="entry name" value="Tscrpt_reg_HTH_Crp-type_CS"/>
</dbReference>
<dbReference type="Proteomes" id="UP001155128">
    <property type="component" value="Unassembled WGS sequence"/>
</dbReference>
<feature type="domain" description="Cyclic nucleotide-binding" evidence="4">
    <location>
        <begin position="15"/>
        <end position="86"/>
    </location>
</feature>
<dbReference type="AlphaFoldDB" id="A0A9X2J461"/>
<dbReference type="PRINTS" id="PR00034">
    <property type="entry name" value="HTHCRP"/>
</dbReference>
<name>A0A9X2J461_9SPHN</name>
<dbReference type="InterPro" id="IPR036388">
    <property type="entry name" value="WH-like_DNA-bd_sf"/>
</dbReference>
<keyword evidence="7" id="KW-1185">Reference proteome</keyword>
<dbReference type="CDD" id="cd00092">
    <property type="entry name" value="HTH_CRP"/>
    <property type="match status" value="1"/>
</dbReference>
<dbReference type="InterPro" id="IPR014710">
    <property type="entry name" value="RmlC-like_jellyroll"/>
</dbReference>
<comment type="caution">
    <text evidence="6">The sequence shown here is derived from an EMBL/GenBank/DDBJ whole genome shotgun (WGS) entry which is preliminary data.</text>
</comment>
<evidence type="ECO:0000313" key="7">
    <source>
        <dbReference type="Proteomes" id="UP001155128"/>
    </source>
</evidence>
<dbReference type="GO" id="GO:0003677">
    <property type="term" value="F:DNA binding"/>
    <property type="evidence" value="ECO:0007669"/>
    <property type="project" value="UniProtKB-KW"/>
</dbReference>
<dbReference type="InterPro" id="IPR036390">
    <property type="entry name" value="WH_DNA-bd_sf"/>
</dbReference>
<dbReference type="GO" id="GO:0003700">
    <property type="term" value="F:DNA-binding transcription factor activity"/>
    <property type="evidence" value="ECO:0007669"/>
    <property type="project" value="InterPro"/>
</dbReference>
<keyword evidence="1" id="KW-0805">Transcription regulation</keyword>
<evidence type="ECO:0000259" key="5">
    <source>
        <dbReference type="PROSITE" id="PS51063"/>
    </source>
</evidence>
<dbReference type="EMBL" id="JAMSHT010000001">
    <property type="protein sequence ID" value="MCM8558026.1"/>
    <property type="molecule type" value="Genomic_DNA"/>
</dbReference>
<dbReference type="SUPFAM" id="SSF51206">
    <property type="entry name" value="cAMP-binding domain-like"/>
    <property type="match status" value="1"/>
</dbReference>
<dbReference type="Pfam" id="PF00027">
    <property type="entry name" value="cNMP_binding"/>
    <property type="match status" value="1"/>
</dbReference>
<organism evidence="6 7">
    <name type="scientific">Sphingomicrobium sediminis</name>
    <dbReference type="NCBI Taxonomy" id="2950949"/>
    <lineage>
        <taxon>Bacteria</taxon>
        <taxon>Pseudomonadati</taxon>
        <taxon>Pseudomonadota</taxon>
        <taxon>Alphaproteobacteria</taxon>
        <taxon>Sphingomonadales</taxon>
        <taxon>Sphingomonadaceae</taxon>
        <taxon>Sphingomicrobium</taxon>
    </lineage>
</organism>
<proteinExistence type="predicted"/>
<dbReference type="Gene3D" id="2.60.120.10">
    <property type="entry name" value="Jelly Rolls"/>
    <property type="match status" value="1"/>
</dbReference>
<dbReference type="CDD" id="cd00038">
    <property type="entry name" value="CAP_ED"/>
    <property type="match status" value="1"/>
</dbReference>
<gene>
    <name evidence="6" type="ORF">NDO55_09350</name>
</gene>
<evidence type="ECO:0000259" key="4">
    <source>
        <dbReference type="PROSITE" id="PS50042"/>
    </source>
</evidence>
<feature type="domain" description="HTH crp-type" evidence="5">
    <location>
        <begin position="146"/>
        <end position="221"/>
    </location>
</feature>
<keyword evidence="2" id="KW-0238">DNA-binding</keyword>
<reference evidence="6" key="1">
    <citation type="submission" date="2022-06" db="EMBL/GenBank/DDBJ databases">
        <title>Sphingomicrobium sedimins sp. nov., a marine bacterium isolated from tidal flat.</title>
        <authorList>
            <person name="Kim C.-H."/>
            <person name="Yoo Y."/>
            <person name="Kim J.-J."/>
        </authorList>
    </citation>
    <scope>NUCLEOTIDE SEQUENCE</scope>
    <source>
        <strain evidence="6">GRR-S6-50</strain>
    </source>
</reference>
<protein>
    <submittedName>
        <fullName evidence="6">Crp/Fnr family transcriptional regulator</fullName>
    </submittedName>
</protein>
<dbReference type="Gene3D" id="1.10.10.10">
    <property type="entry name" value="Winged helix-like DNA-binding domain superfamily/Winged helix DNA-binding domain"/>
    <property type="match status" value="1"/>
</dbReference>
<dbReference type="InterPro" id="IPR050397">
    <property type="entry name" value="Env_Response_Regulators"/>
</dbReference>
<dbReference type="InterPro" id="IPR018490">
    <property type="entry name" value="cNMP-bd_dom_sf"/>
</dbReference>
<dbReference type="PROSITE" id="PS51063">
    <property type="entry name" value="HTH_CRP_2"/>
    <property type="match status" value="1"/>
</dbReference>
<evidence type="ECO:0000313" key="6">
    <source>
        <dbReference type="EMBL" id="MCM8558026.1"/>
    </source>
</evidence>
<accession>A0A9X2J461</accession>
<dbReference type="PANTHER" id="PTHR24567:SF28">
    <property type="entry name" value="LISTERIOLYSIN REGULATORY PROTEIN"/>
    <property type="match status" value="1"/>
</dbReference>
<dbReference type="RefSeq" id="WP_252114608.1">
    <property type="nucleotide sequence ID" value="NZ_JAMSHT010000001.1"/>
</dbReference>
<dbReference type="InterPro" id="IPR000595">
    <property type="entry name" value="cNMP-bd_dom"/>
</dbReference>
<dbReference type="Pfam" id="PF13545">
    <property type="entry name" value="HTH_Crp_2"/>
    <property type="match status" value="1"/>
</dbReference>
<dbReference type="InterPro" id="IPR012318">
    <property type="entry name" value="HTH_CRP"/>
</dbReference>
<sequence>MKLDCDNCPVRDSAACASLSDVERAELGRLGTHKSFARGETVFHAGDDNDICATLNSGLLKISSSDAEGKERILSLVHPAGFVGEMFAPVAHHDVVALADSRLCVFSRSEYEAAVDRFPSLARALLRRSSEELFEARNRIALDTQKGAAEKLANLLVGLAKAASNSPCHAAHEFELPMTRGEIAGLLGLTIETVSRQFGKMEKEGLITRTSTRGIRVTDAARLTALAG</sequence>
<dbReference type="SMART" id="SM00100">
    <property type="entry name" value="cNMP"/>
    <property type="match status" value="1"/>
</dbReference>
<keyword evidence="3" id="KW-0804">Transcription</keyword>
<evidence type="ECO:0000256" key="2">
    <source>
        <dbReference type="ARBA" id="ARBA00023125"/>
    </source>
</evidence>
<dbReference type="PANTHER" id="PTHR24567">
    <property type="entry name" value="CRP FAMILY TRANSCRIPTIONAL REGULATORY PROTEIN"/>
    <property type="match status" value="1"/>
</dbReference>
<evidence type="ECO:0000256" key="3">
    <source>
        <dbReference type="ARBA" id="ARBA00023163"/>
    </source>
</evidence>
<dbReference type="PROSITE" id="PS50042">
    <property type="entry name" value="CNMP_BINDING_3"/>
    <property type="match status" value="1"/>
</dbReference>